<sequence>MSAKKIAIVTGGSRGLGRNTVVNLAKRGVDTIFTYNTNREEAENVVRLVSDLGQKAAALQLDTGNVGAFDGFVGKVRQALFDWQAERFDFLVNNAGTSHEPPPVLLDTNLG</sequence>
<evidence type="ECO:0000313" key="4">
    <source>
        <dbReference type="Proteomes" id="UP000219522"/>
    </source>
</evidence>
<evidence type="ECO:0000256" key="1">
    <source>
        <dbReference type="ARBA" id="ARBA00006484"/>
    </source>
</evidence>
<accession>A0A7Z7N2N0</accession>
<reference evidence="3 4" key="1">
    <citation type="submission" date="2017-09" db="EMBL/GenBank/DDBJ databases">
        <authorList>
            <person name="Varghese N."/>
            <person name="Submissions S."/>
        </authorList>
    </citation>
    <scope>NUCLEOTIDE SEQUENCE [LARGE SCALE GENOMIC DNA]</scope>
    <source>
        <strain evidence="3 4">OK806</strain>
    </source>
</reference>
<dbReference type="Proteomes" id="UP000219522">
    <property type="component" value="Unassembled WGS sequence"/>
</dbReference>
<evidence type="ECO:0000313" key="3">
    <source>
        <dbReference type="EMBL" id="SOE62741.1"/>
    </source>
</evidence>
<keyword evidence="2" id="KW-0560">Oxidoreductase</keyword>
<comment type="caution">
    <text evidence="3">The sequence shown here is derived from an EMBL/GenBank/DDBJ whole genome shotgun (WGS) entry which is preliminary data.</text>
</comment>
<dbReference type="Pfam" id="PF00106">
    <property type="entry name" value="adh_short"/>
    <property type="match status" value="1"/>
</dbReference>
<evidence type="ECO:0000256" key="2">
    <source>
        <dbReference type="ARBA" id="ARBA00023002"/>
    </source>
</evidence>
<dbReference type="InterPro" id="IPR002347">
    <property type="entry name" value="SDR_fam"/>
</dbReference>
<dbReference type="PANTHER" id="PTHR43639:SF1">
    <property type="entry name" value="SHORT-CHAIN DEHYDROGENASE_REDUCTASE FAMILY PROTEIN"/>
    <property type="match status" value="1"/>
</dbReference>
<dbReference type="Gene3D" id="3.40.50.720">
    <property type="entry name" value="NAD(P)-binding Rossmann-like Domain"/>
    <property type="match status" value="1"/>
</dbReference>
<protein>
    <submittedName>
        <fullName evidence="3">Short chain dehydrogenase</fullName>
    </submittedName>
</protein>
<gene>
    <name evidence="3" type="ORF">SAMN05446927_2383</name>
</gene>
<proteinExistence type="inferred from homology"/>
<dbReference type="EMBL" id="OCSU01000001">
    <property type="protein sequence ID" value="SOE62741.1"/>
    <property type="molecule type" value="Genomic_DNA"/>
</dbReference>
<dbReference type="SUPFAM" id="SSF51735">
    <property type="entry name" value="NAD(P)-binding Rossmann-fold domains"/>
    <property type="match status" value="1"/>
</dbReference>
<organism evidence="3 4">
    <name type="scientific">Caballeronia arationis</name>
    <dbReference type="NCBI Taxonomy" id="1777142"/>
    <lineage>
        <taxon>Bacteria</taxon>
        <taxon>Pseudomonadati</taxon>
        <taxon>Pseudomonadota</taxon>
        <taxon>Betaproteobacteria</taxon>
        <taxon>Burkholderiales</taxon>
        <taxon>Burkholderiaceae</taxon>
        <taxon>Caballeronia</taxon>
    </lineage>
</organism>
<dbReference type="GO" id="GO:0016491">
    <property type="term" value="F:oxidoreductase activity"/>
    <property type="evidence" value="ECO:0007669"/>
    <property type="project" value="UniProtKB-KW"/>
</dbReference>
<dbReference type="InterPro" id="IPR036291">
    <property type="entry name" value="NAD(P)-bd_dom_sf"/>
</dbReference>
<dbReference type="RefSeq" id="WP_087135405.1">
    <property type="nucleotide sequence ID" value="NZ_FCOG02000137.1"/>
</dbReference>
<name>A0A7Z7N2N0_9BURK</name>
<dbReference type="OrthoDB" id="9803333at2"/>
<keyword evidence="4" id="KW-1185">Reference proteome</keyword>
<dbReference type="PANTHER" id="PTHR43639">
    <property type="entry name" value="OXIDOREDUCTASE, SHORT-CHAIN DEHYDROGENASE/REDUCTASE FAMILY (AFU_ORTHOLOGUE AFUA_5G02870)"/>
    <property type="match status" value="1"/>
</dbReference>
<dbReference type="AlphaFoldDB" id="A0A7Z7N2N0"/>
<comment type="similarity">
    <text evidence="1">Belongs to the short-chain dehydrogenases/reductases (SDR) family.</text>
</comment>
<dbReference type="PRINTS" id="PR00081">
    <property type="entry name" value="GDHRDH"/>
</dbReference>